<dbReference type="Proteomes" id="UP000058613">
    <property type="component" value="Chromosome"/>
</dbReference>
<protein>
    <submittedName>
        <fullName evidence="2">Uncharacterized protein</fullName>
    </submittedName>
</protein>
<organism evidence="2 3">
    <name type="scientific">Pyrodictium delaneyi</name>
    <dbReference type="NCBI Taxonomy" id="1273541"/>
    <lineage>
        <taxon>Archaea</taxon>
        <taxon>Thermoproteota</taxon>
        <taxon>Thermoprotei</taxon>
        <taxon>Desulfurococcales</taxon>
        <taxon>Pyrodictiaceae</taxon>
        <taxon>Pyrodictium</taxon>
    </lineage>
</organism>
<dbReference type="AlphaFoldDB" id="A0A0N7JDD2"/>
<dbReference type="GeneID" id="26100162"/>
<evidence type="ECO:0000313" key="2">
    <source>
        <dbReference type="EMBL" id="ALL01865.1"/>
    </source>
</evidence>
<sequence>MPVVQSQTTQTQQGLGPGNSAVASGPVAAIQHVLRRLQLMVGHEYAKLARLNTCSHEFLDFVDKLEEAADREMQYRGFEKLPAPAARGRVDLVLGWYQGEGFIVELGLRGLNRCGVLEELAGSEPPRVYARFYIGGRVAFILEASEEKDTTLAETGYIM</sequence>
<proteinExistence type="predicted"/>
<gene>
    <name evidence="2" type="ORF">Pyrde_1822</name>
</gene>
<name>A0A0N7JDD2_9CREN</name>
<evidence type="ECO:0000256" key="1">
    <source>
        <dbReference type="SAM" id="MobiDB-lite"/>
    </source>
</evidence>
<dbReference type="OrthoDB" id="15248at2157"/>
<feature type="region of interest" description="Disordered" evidence="1">
    <location>
        <begin position="1"/>
        <end position="21"/>
    </location>
</feature>
<dbReference type="RefSeq" id="WP_055410152.1">
    <property type="nucleotide sequence ID" value="NZ_CP013011.1"/>
</dbReference>
<dbReference type="KEGG" id="pdl:Pyrde_1822"/>
<dbReference type="EMBL" id="CP013011">
    <property type="protein sequence ID" value="ALL01865.1"/>
    <property type="molecule type" value="Genomic_DNA"/>
</dbReference>
<evidence type="ECO:0000313" key="3">
    <source>
        <dbReference type="Proteomes" id="UP000058613"/>
    </source>
</evidence>
<feature type="compositionally biased region" description="Low complexity" evidence="1">
    <location>
        <begin position="1"/>
        <end position="13"/>
    </location>
</feature>
<accession>A0A0N7JDD2</accession>
<dbReference type="STRING" id="1273541.Pyrde_1822"/>
<reference evidence="2 3" key="1">
    <citation type="submission" date="2015-10" db="EMBL/GenBank/DDBJ databases">
        <title>Complete genome sequence of hyperthermophilic archaeon Pyrodictium delaneyi Su06.</title>
        <authorList>
            <person name="Jung J.-H."/>
            <person name="Lin J."/>
            <person name="Holden J.F."/>
            <person name="Park C.-S."/>
        </authorList>
    </citation>
    <scope>NUCLEOTIDE SEQUENCE [LARGE SCALE GENOMIC DNA]</scope>
    <source>
        <strain evidence="2 3">Su06</strain>
    </source>
</reference>